<dbReference type="InterPro" id="IPR029044">
    <property type="entry name" value="Nucleotide-diphossugar_trans"/>
</dbReference>
<reference evidence="1 2" key="1">
    <citation type="journal article" date="2014" name="BMC Genomics">
        <title>Complete genome sequence of producer of the glycopeptide antibiotic Aculeximycin Kutzneria albida DSM 43870T, a representative of minor genus of Pseudonocardiaceae.</title>
        <authorList>
            <person name="Rebets Y."/>
            <person name="Tokovenko B."/>
            <person name="Lushchyk I."/>
            <person name="Ruckert C."/>
            <person name="Zaburannyi N."/>
            <person name="Bechthold A."/>
            <person name="Kalinowski J."/>
            <person name="Luzhetskyy A."/>
        </authorList>
    </citation>
    <scope>NUCLEOTIDE SEQUENCE [LARGE SCALE GENOMIC DNA]</scope>
    <source>
        <strain evidence="1">DSM 43870</strain>
    </source>
</reference>
<dbReference type="KEGG" id="kal:KALB_4986"/>
<dbReference type="EMBL" id="CP007155">
    <property type="protein sequence ID" value="AHH98348.1"/>
    <property type="molecule type" value="Genomic_DNA"/>
</dbReference>
<evidence type="ECO:0008006" key="3">
    <source>
        <dbReference type="Google" id="ProtNLM"/>
    </source>
</evidence>
<protein>
    <recommendedName>
        <fullName evidence="3">Glycosyltransferase 2-like domain-containing protein</fullName>
    </recommendedName>
</protein>
<keyword evidence="2" id="KW-1185">Reference proteome</keyword>
<evidence type="ECO:0000313" key="1">
    <source>
        <dbReference type="EMBL" id="AHH98348.1"/>
    </source>
</evidence>
<organism evidence="1 2">
    <name type="scientific">Kutzneria albida DSM 43870</name>
    <dbReference type="NCBI Taxonomy" id="1449976"/>
    <lineage>
        <taxon>Bacteria</taxon>
        <taxon>Bacillati</taxon>
        <taxon>Actinomycetota</taxon>
        <taxon>Actinomycetes</taxon>
        <taxon>Pseudonocardiales</taxon>
        <taxon>Pseudonocardiaceae</taxon>
        <taxon>Kutzneria</taxon>
    </lineage>
</organism>
<dbReference type="Proteomes" id="UP000019225">
    <property type="component" value="Chromosome"/>
</dbReference>
<dbReference type="AlphaFoldDB" id="W5WB25"/>
<sequence>MIVPSRGRPQNVAALWESWQATTTASADLLVCVDDDDPELDAYRQGWEAAGGCDGYRLQTGPRLRLGGTLNAASRVYAEHYRAIGFLGDDHRPRTAAWNERFLSTLDGLGTGLVYGNDLIQGRLLPTAVAMSSDIVRTLGYMVPPGLTHLYIDSAWLALGQTLDRLTYLPDVVIEHMHPLVGKAPSDAGYEEVNSSAMYAADSQAYEAWVRDRLDNDVTKLKELMERG</sequence>
<dbReference type="HOGENOM" id="CLU_1213550_0_0_11"/>
<evidence type="ECO:0000313" key="2">
    <source>
        <dbReference type="Proteomes" id="UP000019225"/>
    </source>
</evidence>
<dbReference type="SUPFAM" id="SSF53448">
    <property type="entry name" value="Nucleotide-diphospho-sugar transferases"/>
    <property type="match status" value="1"/>
</dbReference>
<dbReference type="STRING" id="1449976.KALB_4986"/>
<accession>W5WB25</accession>
<gene>
    <name evidence="1" type="ORF">KALB_4986</name>
</gene>
<name>W5WB25_9PSEU</name>
<proteinExistence type="predicted"/>
<dbReference type="eggNOG" id="ENOG5030I1Y">
    <property type="taxonomic scope" value="Bacteria"/>
</dbReference>